<dbReference type="InterPro" id="IPR025351">
    <property type="entry name" value="Pvc16_N"/>
</dbReference>
<evidence type="ECO:0000313" key="2">
    <source>
        <dbReference type="EMBL" id="QDU68941.1"/>
    </source>
</evidence>
<evidence type="ECO:0000313" key="3">
    <source>
        <dbReference type="Proteomes" id="UP000316921"/>
    </source>
</evidence>
<proteinExistence type="predicted"/>
<dbReference type="KEGG" id="pbap:Pla133_40560"/>
<accession>A0A518BPN2</accession>
<reference evidence="2 3" key="1">
    <citation type="submission" date="2019-02" db="EMBL/GenBank/DDBJ databases">
        <title>Deep-cultivation of Planctomycetes and their phenomic and genomic characterization uncovers novel biology.</title>
        <authorList>
            <person name="Wiegand S."/>
            <person name="Jogler M."/>
            <person name="Boedeker C."/>
            <person name="Pinto D."/>
            <person name="Vollmers J."/>
            <person name="Rivas-Marin E."/>
            <person name="Kohn T."/>
            <person name="Peeters S.H."/>
            <person name="Heuer A."/>
            <person name="Rast P."/>
            <person name="Oberbeckmann S."/>
            <person name="Bunk B."/>
            <person name="Jeske O."/>
            <person name="Meyerdierks A."/>
            <person name="Storesund J.E."/>
            <person name="Kallscheuer N."/>
            <person name="Luecker S."/>
            <person name="Lage O.M."/>
            <person name="Pohl T."/>
            <person name="Merkel B.J."/>
            <person name="Hornburger P."/>
            <person name="Mueller R.-W."/>
            <person name="Bruemmer F."/>
            <person name="Labrenz M."/>
            <person name="Spormann A.M."/>
            <person name="Op den Camp H."/>
            <person name="Overmann J."/>
            <person name="Amann R."/>
            <person name="Jetten M.S.M."/>
            <person name="Mascher T."/>
            <person name="Medema M.H."/>
            <person name="Devos D.P."/>
            <person name="Kaster A.-K."/>
            <person name="Ovreas L."/>
            <person name="Rohde M."/>
            <person name="Galperin M.Y."/>
            <person name="Jogler C."/>
        </authorList>
    </citation>
    <scope>NUCLEOTIDE SEQUENCE [LARGE SCALE GENOMIC DNA]</scope>
    <source>
        <strain evidence="2 3">Pla133</strain>
    </source>
</reference>
<evidence type="ECO:0000259" key="1">
    <source>
        <dbReference type="Pfam" id="PF14065"/>
    </source>
</evidence>
<sequence length="201" mass="21679">MLLLASRTLQRFISAHVPPPQPDVRPEDWVRLGEFSEADSEANAETLVLQLYRVEPDPQGPYRRNPGAKGSPTQLLLHLHYAVSYQSKSQESLESALGGVLRAFHTVPVIEPRDYLTAVDQRAAGASGLQLGGLDVSLETPDPERTEPLWRGRQGGARLCLYYQVRSVQVPGYLDGEAPGVRTARASAPAQMGPAAAGAGS</sequence>
<dbReference type="Pfam" id="PF14065">
    <property type="entry name" value="Pvc16_N"/>
    <property type="match status" value="1"/>
</dbReference>
<dbReference type="AlphaFoldDB" id="A0A518BPN2"/>
<protein>
    <recommendedName>
        <fullName evidence="1">Pvc16 N-terminal domain-containing protein</fullName>
    </recommendedName>
</protein>
<dbReference type="Proteomes" id="UP000316921">
    <property type="component" value="Chromosome"/>
</dbReference>
<feature type="domain" description="Pvc16 N-terminal" evidence="1">
    <location>
        <begin position="6"/>
        <end position="171"/>
    </location>
</feature>
<dbReference type="RefSeq" id="WP_145068383.1">
    <property type="nucleotide sequence ID" value="NZ_CP036287.1"/>
</dbReference>
<name>A0A518BPN2_9BACT</name>
<dbReference type="EMBL" id="CP036287">
    <property type="protein sequence ID" value="QDU68941.1"/>
    <property type="molecule type" value="Genomic_DNA"/>
</dbReference>
<gene>
    <name evidence="2" type="ORF">Pla133_40560</name>
</gene>
<keyword evidence="3" id="KW-1185">Reference proteome</keyword>
<organism evidence="2 3">
    <name type="scientific">Engelhardtia mirabilis</name>
    <dbReference type="NCBI Taxonomy" id="2528011"/>
    <lineage>
        <taxon>Bacteria</taxon>
        <taxon>Pseudomonadati</taxon>
        <taxon>Planctomycetota</taxon>
        <taxon>Planctomycetia</taxon>
        <taxon>Planctomycetia incertae sedis</taxon>
        <taxon>Engelhardtia</taxon>
    </lineage>
</organism>